<dbReference type="OrthoDB" id="3361414at2759"/>
<evidence type="ECO:0000313" key="16">
    <source>
        <dbReference type="Proteomes" id="UP000265703"/>
    </source>
</evidence>
<keyword evidence="12" id="KW-0539">Nucleus</keyword>
<dbReference type="GO" id="GO:0003729">
    <property type="term" value="F:mRNA binding"/>
    <property type="evidence" value="ECO:0007669"/>
    <property type="project" value="InterPro"/>
</dbReference>
<evidence type="ECO:0000313" key="15">
    <source>
        <dbReference type="EMBL" id="RIA95298.1"/>
    </source>
</evidence>
<evidence type="ECO:0000256" key="5">
    <source>
        <dbReference type="ARBA" id="ARBA00022490"/>
    </source>
</evidence>
<dbReference type="GO" id="GO:0006417">
    <property type="term" value="P:regulation of translation"/>
    <property type="evidence" value="ECO:0007669"/>
    <property type="project" value="UniProtKB-KW"/>
</dbReference>
<evidence type="ECO:0000256" key="4">
    <source>
        <dbReference type="ARBA" id="ARBA00022448"/>
    </source>
</evidence>
<keyword evidence="9" id="KW-0694">RNA-binding</keyword>
<keyword evidence="8" id="KW-0810">Translation regulation</keyword>
<reference evidence="15 16" key="1">
    <citation type="submission" date="2018-06" db="EMBL/GenBank/DDBJ databases">
        <title>Comparative genomics reveals the genomic features of Rhizophagus irregularis, R. cerebriforme, R. diaphanum and Gigaspora rosea, and their symbiotic lifestyle signature.</title>
        <authorList>
            <person name="Morin E."/>
            <person name="San Clemente H."/>
            <person name="Chen E.C.H."/>
            <person name="De La Providencia I."/>
            <person name="Hainaut M."/>
            <person name="Kuo A."/>
            <person name="Kohler A."/>
            <person name="Murat C."/>
            <person name="Tang N."/>
            <person name="Roy S."/>
            <person name="Loubradou J."/>
            <person name="Henrissat B."/>
            <person name="Grigoriev I.V."/>
            <person name="Corradi N."/>
            <person name="Roux C."/>
            <person name="Martin F.M."/>
        </authorList>
    </citation>
    <scope>NUCLEOTIDE SEQUENCE [LARGE SCALE GENOMIC DNA]</scope>
    <source>
        <strain evidence="15 16">DAOM 227022</strain>
    </source>
</reference>
<keyword evidence="4" id="KW-0813">Transport</keyword>
<keyword evidence="6" id="KW-0507">mRNA processing</keyword>
<dbReference type="Proteomes" id="UP000265703">
    <property type="component" value="Unassembled WGS sequence"/>
</dbReference>
<proteinExistence type="inferred from homology"/>
<evidence type="ECO:0000256" key="6">
    <source>
        <dbReference type="ARBA" id="ARBA00022664"/>
    </source>
</evidence>
<dbReference type="EMBL" id="QKYT01000064">
    <property type="protein sequence ID" value="RIA95298.1"/>
    <property type="molecule type" value="Genomic_DNA"/>
</dbReference>
<dbReference type="GO" id="GO:0008380">
    <property type="term" value="P:RNA splicing"/>
    <property type="evidence" value="ECO:0007669"/>
    <property type="project" value="UniProtKB-KW"/>
</dbReference>
<dbReference type="AlphaFoldDB" id="A0A397TAN3"/>
<keyword evidence="5" id="KW-0963">Cytoplasm</keyword>
<evidence type="ECO:0000256" key="10">
    <source>
        <dbReference type="ARBA" id="ARBA00023161"/>
    </source>
</evidence>
<keyword evidence="16" id="KW-1185">Reference proteome</keyword>
<comment type="caution">
    <text evidence="15">The sequence shown here is derived from an EMBL/GenBank/DDBJ whole genome shotgun (WGS) entry which is preliminary data.</text>
</comment>
<dbReference type="STRING" id="658196.A0A397TAN3"/>
<comment type="subcellular location">
    <subcellularLocation>
        <location evidence="2">Cytoplasm</location>
    </subcellularLocation>
    <subcellularLocation>
        <location evidence="1">Nucleus</location>
    </subcellularLocation>
</comment>
<evidence type="ECO:0000256" key="8">
    <source>
        <dbReference type="ARBA" id="ARBA00022845"/>
    </source>
</evidence>
<evidence type="ECO:0000256" key="13">
    <source>
        <dbReference type="SAM" id="MobiDB-lite"/>
    </source>
</evidence>
<feature type="domain" description="Btz" evidence="14">
    <location>
        <begin position="180"/>
        <end position="234"/>
    </location>
</feature>
<dbReference type="GO" id="GO:0000184">
    <property type="term" value="P:nuclear-transcribed mRNA catabolic process, nonsense-mediated decay"/>
    <property type="evidence" value="ECO:0007669"/>
    <property type="project" value="UniProtKB-KW"/>
</dbReference>
<feature type="compositionally biased region" description="Basic and acidic residues" evidence="13">
    <location>
        <begin position="63"/>
        <end position="94"/>
    </location>
</feature>
<evidence type="ECO:0000256" key="1">
    <source>
        <dbReference type="ARBA" id="ARBA00004123"/>
    </source>
</evidence>
<dbReference type="Pfam" id="PF09405">
    <property type="entry name" value="Btz"/>
    <property type="match status" value="1"/>
</dbReference>
<organism evidence="15 16">
    <name type="scientific">Glomus cerebriforme</name>
    <dbReference type="NCBI Taxonomy" id="658196"/>
    <lineage>
        <taxon>Eukaryota</taxon>
        <taxon>Fungi</taxon>
        <taxon>Fungi incertae sedis</taxon>
        <taxon>Mucoromycota</taxon>
        <taxon>Glomeromycotina</taxon>
        <taxon>Glomeromycetes</taxon>
        <taxon>Glomerales</taxon>
        <taxon>Glomeraceae</taxon>
        <taxon>Glomus</taxon>
    </lineage>
</organism>
<keyword evidence="7" id="KW-0509">mRNA transport</keyword>
<dbReference type="GO" id="GO:0006397">
    <property type="term" value="P:mRNA processing"/>
    <property type="evidence" value="ECO:0007669"/>
    <property type="project" value="UniProtKB-KW"/>
</dbReference>
<evidence type="ECO:0000256" key="11">
    <source>
        <dbReference type="ARBA" id="ARBA00023187"/>
    </source>
</evidence>
<dbReference type="GO" id="GO:0035145">
    <property type="term" value="C:exon-exon junction complex"/>
    <property type="evidence" value="ECO:0007669"/>
    <property type="project" value="InterPro"/>
</dbReference>
<sequence>MSKLKRLRRREVPVDVHSEDEEEFDDTRGVLELSDISDSEASCEDSDVESEVSHSEGEEETHEETSIIKEESNTTREELILSKEKDTSSVHEDTNSLVEDTITTSSEDISDIVTRSKGIKQPISTSKQKLKVEDQLEIKQGENNSITAIKNSDVDDGISSTDGDEELQSHSGDENEAQYEKQNNSQNSASVPEISGWQKKELARQEYRKKLAEDPAFVPHLGEFWGHDDRFIKDELKDDFDSNYRKSPFVSRYLKILFTN</sequence>
<feature type="region of interest" description="Disordered" evidence="13">
    <location>
        <begin position="1"/>
        <end position="197"/>
    </location>
</feature>
<feature type="compositionally biased region" description="Basic and acidic residues" evidence="13">
    <location>
        <begin position="130"/>
        <end position="140"/>
    </location>
</feature>
<dbReference type="GO" id="GO:0051028">
    <property type="term" value="P:mRNA transport"/>
    <property type="evidence" value="ECO:0007669"/>
    <property type="project" value="UniProtKB-KW"/>
</dbReference>
<evidence type="ECO:0000256" key="9">
    <source>
        <dbReference type="ARBA" id="ARBA00022884"/>
    </source>
</evidence>
<name>A0A397TAN3_9GLOM</name>
<dbReference type="GO" id="GO:0005737">
    <property type="term" value="C:cytoplasm"/>
    <property type="evidence" value="ECO:0007669"/>
    <property type="project" value="UniProtKB-SubCell"/>
</dbReference>
<feature type="compositionally biased region" description="Polar residues" evidence="13">
    <location>
        <begin position="141"/>
        <end position="150"/>
    </location>
</feature>
<evidence type="ECO:0000259" key="14">
    <source>
        <dbReference type="Pfam" id="PF09405"/>
    </source>
</evidence>
<feature type="compositionally biased region" description="Polar residues" evidence="13">
    <location>
        <begin position="95"/>
        <end position="107"/>
    </location>
</feature>
<feature type="compositionally biased region" description="Acidic residues" evidence="13">
    <location>
        <begin position="35"/>
        <end position="50"/>
    </location>
</feature>
<evidence type="ECO:0000256" key="7">
    <source>
        <dbReference type="ARBA" id="ARBA00022816"/>
    </source>
</evidence>
<feature type="compositionally biased region" description="Polar residues" evidence="13">
    <location>
        <begin position="180"/>
        <end position="190"/>
    </location>
</feature>
<protein>
    <recommendedName>
        <fullName evidence="14">Btz domain-containing protein</fullName>
    </recommendedName>
</protein>
<keyword evidence="11" id="KW-0508">mRNA splicing</keyword>
<evidence type="ECO:0000256" key="2">
    <source>
        <dbReference type="ARBA" id="ARBA00004496"/>
    </source>
</evidence>
<keyword evidence="10" id="KW-0866">Nonsense-mediated mRNA decay</keyword>
<accession>A0A397TAN3</accession>
<dbReference type="InterPro" id="IPR018545">
    <property type="entry name" value="Btz_dom"/>
</dbReference>
<evidence type="ECO:0000256" key="3">
    <source>
        <dbReference type="ARBA" id="ARBA00009548"/>
    </source>
</evidence>
<comment type="similarity">
    <text evidence="3">Belongs to the CASC3 family.</text>
</comment>
<gene>
    <name evidence="15" type="ORF">C1645_495455</name>
</gene>
<evidence type="ECO:0000256" key="12">
    <source>
        <dbReference type="ARBA" id="ARBA00023242"/>
    </source>
</evidence>